<protein>
    <submittedName>
        <fullName evidence="1">Uncharacterized protein</fullName>
    </submittedName>
</protein>
<gene>
    <name evidence="1" type="ORF">U0070_018306</name>
</gene>
<dbReference type="AlphaFoldDB" id="A0AAW0JWC4"/>
<reference evidence="1 2" key="1">
    <citation type="journal article" date="2023" name="bioRxiv">
        <title>Conserved and derived expression patterns and positive selection on dental genes reveal complex evolutionary context of ever-growing rodent molars.</title>
        <authorList>
            <person name="Calamari Z.T."/>
            <person name="Song A."/>
            <person name="Cohen E."/>
            <person name="Akter M."/>
            <person name="Roy R.D."/>
            <person name="Hallikas O."/>
            <person name="Christensen M.M."/>
            <person name="Li P."/>
            <person name="Marangoni P."/>
            <person name="Jernvall J."/>
            <person name="Klein O.D."/>
        </authorList>
    </citation>
    <scope>NUCLEOTIDE SEQUENCE [LARGE SCALE GENOMIC DNA]</scope>
    <source>
        <strain evidence="1">V071</strain>
    </source>
</reference>
<evidence type="ECO:0000313" key="2">
    <source>
        <dbReference type="Proteomes" id="UP001488838"/>
    </source>
</evidence>
<sequence>MLFYLLIPLSVDGRAALRRLQQLFRKEKGVFRVKKAKSRENISNGFSMSLPDLGK</sequence>
<keyword evidence="2" id="KW-1185">Reference proteome</keyword>
<organism evidence="1 2">
    <name type="scientific">Myodes glareolus</name>
    <name type="common">Bank vole</name>
    <name type="synonym">Clethrionomys glareolus</name>
    <dbReference type="NCBI Taxonomy" id="447135"/>
    <lineage>
        <taxon>Eukaryota</taxon>
        <taxon>Metazoa</taxon>
        <taxon>Chordata</taxon>
        <taxon>Craniata</taxon>
        <taxon>Vertebrata</taxon>
        <taxon>Euteleostomi</taxon>
        <taxon>Mammalia</taxon>
        <taxon>Eutheria</taxon>
        <taxon>Euarchontoglires</taxon>
        <taxon>Glires</taxon>
        <taxon>Rodentia</taxon>
        <taxon>Myomorpha</taxon>
        <taxon>Muroidea</taxon>
        <taxon>Cricetidae</taxon>
        <taxon>Arvicolinae</taxon>
        <taxon>Myodes</taxon>
    </lineage>
</organism>
<name>A0AAW0JWC4_MYOGA</name>
<accession>A0AAW0JWC4</accession>
<proteinExistence type="predicted"/>
<dbReference type="EMBL" id="JBBHLL010000017">
    <property type="protein sequence ID" value="KAK7830581.1"/>
    <property type="molecule type" value="Genomic_DNA"/>
</dbReference>
<evidence type="ECO:0000313" key="1">
    <source>
        <dbReference type="EMBL" id="KAK7830581.1"/>
    </source>
</evidence>
<comment type="caution">
    <text evidence="1">The sequence shown here is derived from an EMBL/GenBank/DDBJ whole genome shotgun (WGS) entry which is preliminary data.</text>
</comment>
<dbReference type="Proteomes" id="UP001488838">
    <property type="component" value="Unassembled WGS sequence"/>
</dbReference>